<dbReference type="Gene3D" id="2.40.160.60">
    <property type="entry name" value="Outer membrane protein transport protein (OMPP1/FadL/TodX)"/>
    <property type="match status" value="1"/>
</dbReference>
<dbReference type="InterPro" id="IPR019861">
    <property type="entry name" value="PorP/SprF_Bacteroidetes"/>
</dbReference>
<feature type="chain" id="PRO_5012385110" description="PorV/PorQ family protein" evidence="1">
    <location>
        <begin position="22"/>
        <end position="328"/>
    </location>
</feature>
<feature type="signal peptide" evidence="1">
    <location>
        <begin position="1"/>
        <end position="21"/>
    </location>
</feature>
<comment type="caution">
    <text evidence="2">The sequence shown here is derived from an EMBL/GenBank/DDBJ whole genome shotgun (WGS) entry which is preliminary data.</text>
</comment>
<protein>
    <recommendedName>
        <fullName evidence="4">PorV/PorQ family protein</fullName>
    </recommendedName>
</protein>
<evidence type="ECO:0000313" key="3">
    <source>
        <dbReference type="Proteomes" id="UP000182278"/>
    </source>
</evidence>
<reference evidence="2 3" key="1">
    <citation type="journal article" date="2016" name="Environ. Microbiol.">
        <title>Genomic resolution of a cold subsurface aquifer community provides metabolic insights for novel microbes adapted to high CO concentrations.</title>
        <authorList>
            <person name="Probst A.J."/>
            <person name="Castelle C.J."/>
            <person name="Singh A."/>
            <person name="Brown C.T."/>
            <person name="Anantharaman K."/>
            <person name="Sharon I."/>
            <person name="Hug L.A."/>
            <person name="Burstein D."/>
            <person name="Emerson J.B."/>
            <person name="Thomas B.C."/>
            <person name="Banfield J.F."/>
        </authorList>
    </citation>
    <scope>NUCLEOTIDE SEQUENCE [LARGE SCALE GENOMIC DNA]</scope>
    <source>
        <strain evidence="2">CG1_02_38_46</strain>
    </source>
</reference>
<gene>
    <name evidence="2" type="ORF">AUJ66_02215</name>
</gene>
<dbReference type="EMBL" id="MNUO01000034">
    <property type="protein sequence ID" value="OIN97791.1"/>
    <property type="molecule type" value="Genomic_DNA"/>
</dbReference>
<dbReference type="STRING" id="1817893.AUJ66_02215"/>
<proteinExistence type="predicted"/>
<evidence type="ECO:0000256" key="1">
    <source>
        <dbReference type="SAM" id="SignalP"/>
    </source>
</evidence>
<accession>A0A1J4SEH4</accession>
<dbReference type="Pfam" id="PF11751">
    <property type="entry name" value="PorP_SprF"/>
    <property type="match status" value="1"/>
</dbReference>
<dbReference type="AlphaFoldDB" id="A0A1J4SEH4"/>
<keyword evidence="1" id="KW-0732">Signal</keyword>
<name>A0A1J4SEH4_9BACT</name>
<evidence type="ECO:0000313" key="2">
    <source>
        <dbReference type="EMBL" id="OIN97791.1"/>
    </source>
</evidence>
<dbReference type="SUPFAM" id="SSF56935">
    <property type="entry name" value="Porins"/>
    <property type="match status" value="1"/>
</dbReference>
<dbReference type="Proteomes" id="UP000182278">
    <property type="component" value="Unassembled WGS sequence"/>
</dbReference>
<evidence type="ECO:0008006" key="4">
    <source>
        <dbReference type="Google" id="ProtNLM"/>
    </source>
</evidence>
<organism evidence="2 3">
    <name type="scientific">Candidatus Desantisbacteria bacterium CG1_02_38_46</name>
    <dbReference type="NCBI Taxonomy" id="1817893"/>
    <lineage>
        <taxon>Bacteria</taxon>
        <taxon>Candidatus Desantisiibacteriota</taxon>
    </lineage>
</organism>
<sequence>MKSKILFLFICFFFIANLSYAAFTDLGAGGRPLGMGHAFVGLADDVNAIYYNPAGLIQVKGMEFTFMYAPLFLGLTDESSISDYYGAYAQPLDGRSAFGAGWLGRSLISAGEMLYQENMFYGSYARRIMQKLTVGVSIKIPHHQYGENEYTKNGVDDNGAANKGQDPTFASGYGKVGVSLDAGLLYNLTQNISAGVMLQDLFSTNLALHAQGTDQIPFNFKAGVGYKIPKLAALEDIAVVADIAYRIGGLQNDFKFHVGAESWFLLKSIGVRAGYGTGGNSYSDISVGGSYVFVGVPEIEIDYAWVYPLSRVANKTSGNHRVSCVIRL</sequence>